<dbReference type="SUPFAM" id="SSF52540">
    <property type="entry name" value="P-loop containing nucleoside triphosphate hydrolases"/>
    <property type="match status" value="1"/>
</dbReference>
<proteinExistence type="inferred from homology"/>
<comment type="cofactor">
    <cofactor evidence="1">
        <name>Mg(2+)</name>
        <dbReference type="ChEBI" id="CHEBI:18420"/>
    </cofactor>
</comment>
<protein>
    <recommendedName>
        <fullName evidence="1">ATP-dependent DNA helicase</fullName>
        <ecNumber evidence="1">5.6.2.3</ecNumber>
    </recommendedName>
</protein>
<dbReference type="AlphaFoldDB" id="A0A7D9M2H9"/>
<dbReference type="InterPro" id="IPR010285">
    <property type="entry name" value="DNA_helicase_pif1-like_DEAD"/>
</dbReference>
<name>A0A7D9M2H9_PARCT</name>
<evidence type="ECO:0000313" key="5">
    <source>
        <dbReference type="Proteomes" id="UP001152795"/>
    </source>
</evidence>
<keyword evidence="1" id="KW-0234">DNA repair</keyword>
<dbReference type="InterPro" id="IPR027417">
    <property type="entry name" value="P-loop_NTPase"/>
</dbReference>
<dbReference type="GO" id="GO:0016787">
    <property type="term" value="F:hydrolase activity"/>
    <property type="evidence" value="ECO:0007669"/>
    <property type="project" value="UniProtKB-KW"/>
</dbReference>
<reference evidence="4" key="1">
    <citation type="submission" date="2020-04" db="EMBL/GenBank/DDBJ databases">
        <authorList>
            <person name="Alioto T."/>
            <person name="Alioto T."/>
            <person name="Gomez Garrido J."/>
        </authorList>
    </citation>
    <scope>NUCLEOTIDE SEQUENCE</scope>
    <source>
        <strain evidence="4">A484AB</strain>
    </source>
</reference>
<comment type="caution">
    <text evidence="4">The sequence shown here is derived from an EMBL/GenBank/DDBJ whole genome shotgun (WGS) entry which is preliminary data.</text>
</comment>
<evidence type="ECO:0000256" key="1">
    <source>
        <dbReference type="RuleBase" id="RU363044"/>
    </source>
</evidence>
<dbReference type="GO" id="GO:0000723">
    <property type="term" value="P:telomere maintenance"/>
    <property type="evidence" value="ECO:0007669"/>
    <property type="project" value="InterPro"/>
</dbReference>
<evidence type="ECO:0000256" key="2">
    <source>
        <dbReference type="SAM" id="MobiDB-lite"/>
    </source>
</evidence>
<keyword evidence="1" id="KW-0067">ATP-binding</keyword>
<dbReference type="EC" id="5.6.2.3" evidence="1"/>
<dbReference type="GO" id="GO:0006281">
    <property type="term" value="P:DNA repair"/>
    <property type="evidence" value="ECO:0007669"/>
    <property type="project" value="UniProtKB-KW"/>
</dbReference>
<sequence>MLADSANPGDSAVHESQSSMTTHEPTDDIENLKAGQLANCESIRSLAQSVSHIASVISQFQKRNEGIYNKDISEHEEVPLEGVKQAEHANHANSEDPIVLTQLIISSENNIEECTPSLKENAFDLSYDENLNINLNACDTDTINSGLNHEQKKVFDLAAEGHNVFFGGQGGTGKTFTVKRLVSYLSATKNVAVTCTTGMACDLYEKASTLHAFAGIVNSRMNVYELIVCV</sequence>
<comment type="catalytic activity">
    <reaction evidence="1">
        <text>ATP + H2O = ADP + phosphate + H(+)</text>
        <dbReference type="Rhea" id="RHEA:13065"/>
        <dbReference type="ChEBI" id="CHEBI:15377"/>
        <dbReference type="ChEBI" id="CHEBI:15378"/>
        <dbReference type="ChEBI" id="CHEBI:30616"/>
        <dbReference type="ChEBI" id="CHEBI:43474"/>
        <dbReference type="ChEBI" id="CHEBI:456216"/>
        <dbReference type="EC" id="5.6.2.3"/>
    </reaction>
</comment>
<dbReference type="GO" id="GO:0005524">
    <property type="term" value="F:ATP binding"/>
    <property type="evidence" value="ECO:0007669"/>
    <property type="project" value="UniProtKB-KW"/>
</dbReference>
<accession>A0A7D9M2H9</accession>
<dbReference type="GO" id="GO:0006310">
    <property type="term" value="P:DNA recombination"/>
    <property type="evidence" value="ECO:0007669"/>
    <property type="project" value="UniProtKB-KW"/>
</dbReference>
<dbReference type="Gene3D" id="3.40.50.300">
    <property type="entry name" value="P-loop containing nucleotide triphosphate hydrolases"/>
    <property type="match status" value="1"/>
</dbReference>
<keyword evidence="5" id="KW-1185">Reference proteome</keyword>
<feature type="compositionally biased region" description="Polar residues" evidence="2">
    <location>
        <begin position="14"/>
        <end position="23"/>
    </location>
</feature>
<evidence type="ECO:0000259" key="3">
    <source>
        <dbReference type="Pfam" id="PF05970"/>
    </source>
</evidence>
<dbReference type="Proteomes" id="UP001152795">
    <property type="component" value="Unassembled WGS sequence"/>
</dbReference>
<dbReference type="EMBL" id="CACRXK020029768">
    <property type="protein sequence ID" value="CAB4042252.1"/>
    <property type="molecule type" value="Genomic_DNA"/>
</dbReference>
<comment type="similarity">
    <text evidence="1">Belongs to the helicase family.</text>
</comment>
<gene>
    <name evidence="4" type="ORF">PACLA_8A078398</name>
</gene>
<feature type="region of interest" description="Disordered" evidence="2">
    <location>
        <begin position="1"/>
        <end position="26"/>
    </location>
</feature>
<evidence type="ECO:0000313" key="4">
    <source>
        <dbReference type="EMBL" id="CAB4042252.1"/>
    </source>
</evidence>
<keyword evidence="1" id="KW-0233">DNA recombination</keyword>
<keyword evidence="1" id="KW-0547">Nucleotide-binding</keyword>
<dbReference type="Pfam" id="PF05970">
    <property type="entry name" value="PIF1"/>
    <property type="match status" value="1"/>
</dbReference>
<keyword evidence="1" id="KW-0378">Hydrolase</keyword>
<organism evidence="4 5">
    <name type="scientific">Paramuricea clavata</name>
    <name type="common">Red gorgonian</name>
    <name type="synonym">Violescent sea-whip</name>
    <dbReference type="NCBI Taxonomy" id="317549"/>
    <lineage>
        <taxon>Eukaryota</taxon>
        <taxon>Metazoa</taxon>
        <taxon>Cnidaria</taxon>
        <taxon>Anthozoa</taxon>
        <taxon>Octocorallia</taxon>
        <taxon>Malacalcyonacea</taxon>
        <taxon>Plexauridae</taxon>
        <taxon>Paramuricea</taxon>
    </lineage>
</organism>
<keyword evidence="1 4" id="KW-0347">Helicase</keyword>
<dbReference type="GO" id="GO:0043139">
    <property type="term" value="F:5'-3' DNA helicase activity"/>
    <property type="evidence" value="ECO:0007669"/>
    <property type="project" value="UniProtKB-EC"/>
</dbReference>
<feature type="domain" description="DNA helicase Pif1-like DEAD-box helicase" evidence="3">
    <location>
        <begin position="147"/>
        <end position="218"/>
    </location>
</feature>
<keyword evidence="1" id="KW-0227">DNA damage</keyword>